<sequence>MTNDTLQAFEALGAEAAIETRGNRFEIDVREISGAEGFALTYPWSDVITTEVMDIKPRLRHLVLDVTGWRLPISGRYLCGHDEQHWFVASLPFNRRTATVRGAMEALKPDIVRREQRRKGVKHRRHRRRTAAYVRQGEWFFLPRPSMHVGDLAERNGQLVREGGKPHRVEWVYRPAGRDETFVRGAVSHPDHETIRLQAWHRVVLNNESTPSAEAQPFTRMAYLD</sequence>
<accession>A0A5C5VF92</accession>
<evidence type="ECO:0000313" key="1">
    <source>
        <dbReference type="EMBL" id="TWT36627.1"/>
    </source>
</evidence>
<gene>
    <name evidence="1" type="ORF">KOR34_15600</name>
</gene>
<protein>
    <submittedName>
        <fullName evidence="1">Uncharacterized protein</fullName>
    </submittedName>
</protein>
<dbReference type="RefSeq" id="WP_146563681.1">
    <property type="nucleotide sequence ID" value="NZ_SIHJ01000001.1"/>
</dbReference>
<name>A0A5C5VF92_9BACT</name>
<keyword evidence="2" id="KW-1185">Reference proteome</keyword>
<organism evidence="1 2">
    <name type="scientific">Posidoniimonas corsicana</name>
    <dbReference type="NCBI Taxonomy" id="1938618"/>
    <lineage>
        <taxon>Bacteria</taxon>
        <taxon>Pseudomonadati</taxon>
        <taxon>Planctomycetota</taxon>
        <taxon>Planctomycetia</taxon>
        <taxon>Pirellulales</taxon>
        <taxon>Lacipirellulaceae</taxon>
        <taxon>Posidoniimonas</taxon>
    </lineage>
</organism>
<evidence type="ECO:0000313" key="2">
    <source>
        <dbReference type="Proteomes" id="UP000316714"/>
    </source>
</evidence>
<dbReference type="AlphaFoldDB" id="A0A5C5VF92"/>
<dbReference type="OrthoDB" id="250053at2"/>
<comment type="caution">
    <text evidence="1">The sequence shown here is derived from an EMBL/GenBank/DDBJ whole genome shotgun (WGS) entry which is preliminary data.</text>
</comment>
<proteinExistence type="predicted"/>
<dbReference type="Proteomes" id="UP000316714">
    <property type="component" value="Unassembled WGS sequence"/>
</dbReference>
<dbReference type="EMBL" id="SIHJ01000001">
    <property type="protein sequence ID" value="TWT36627.1"/>
    <property type="molecule type" value="Genomic_DNA"/>
</dbReference>
<reference evidence="1 2" key="1">
    <citation type="submission" date="2019-02" db="EMBL/GenBank/DDBJ databases">
        <title>Deep-cultivation of Planctomycetes and their phenomic and genomic characterization uncovers novel biology.</title>
        <authorList>
            <person name="Wiegand S."/>
            <person name="Jogler M."/>
            <person name="Boedeker C."/>
            <person name="Pinto D."/>
            <person name="Vollmers J."/>
            <person name="Rivas-Marin E."/>
            <person name="Kohn T."/>
            <person name="Peeters S.H."/>
            <person name="Heuer A."/>
            <person name="Rast P."/>
            <person name="Oberbeckmann S."/>
            <person name="Bunk B."/>
            <person name="Jeske O."/>
            <person name="Meyerdierks A."/>
            <person name="Storesund J.E."/>
            <person name="Kallscheuer N."/>
            <person name="Luecker S."/>
            <person name="Lage O.M."/>
            <person name="Pohl T."/>
            <person name="Merkel B.J."/>
            <person name="Hornburger P."/>
            <person name="Mueller R.-W."/>
            <person name="Bruemmer F."/>
            <person name="Labrenz M."/>
            <person name="Spormann A.M."/>
            <person name="Op Den Camp H."/>
            <person name="Overmann J."/>
            <person name="Amann R."/>
            <person name="Jetten M.S.M."/>
            <person name="Mascher T."/>
            <person name="Medema M.H."/>
            <person name="Devos D.P."/>
            <person name="Kaster A.-K."/>
            <person name="Ovreas L."/>
            <person name="Rohde M."/>
            <person name="Galperin M.Y."/>
            <person name="Jogler C."/>
        </authorList>
    </citation>
    <scope>NUCLEOTIDE SEQUENCE [LARGE SCALE GENOMIC DNA]</scope>
    <source>
        <strain evidence="1 2">KOR34</strain>
    </source>
</reference>